<dbReference type="Pfam" id="PF09989">
    <property type="entry name" value="DUF2229"/>
    <property type="match status" value="1"/>
</dbReference>
<dbReference type="Proteomes" id="UP000567067">
    <property type="component" value="Unassembled WGS sequence"/>
</dbReference>
<proteinExistence type="predicted"/>
<protein>
    <submittedName>
        <fullName evidence="3">Putative nucleotide-binding protein (Sugar kinase/HSP70/actin superfamily)</fullName>
    </submittedName>
</protein>
<dbReference type="PANTHER" id="PTHR32329:SF2">
    <property type="entry name" value="BIFUNCTIONAL PROTEIN [INCLUDES 2-HYDROXYACYL-COA DEHYDRATASE (N-TER) AND ITS ACTIVATOR DOMAIN (C_TERM)"/>
    <property type="match status" value="1"/>
</dbReference>
<feature type="domain" description="DUF2229" evidence="2">
    <location>
        <begin position="3"/>
        <end position="60"/>
    </location>
</feature>
<dbReference type="AlphaFoldDB" id="A0A7W3XSK4"/>
<evidence type="ECO:0000256" key="1">
    <source>
        <dbReference type="SAM" id="Coils"/>
    </source>
</evidence>
<dbReference type="InterPro" id="IPR018709">
    <property type="entry name" value="CoA_activase_DUF2229"/>
</dbReference>
<accession>A0A7W3XSK4</accession>
<evidence type="ECO:0000313" key="3">
    <source>
        <dbReference type="EMBL" id="MBA9086646.1"/>
    </source>
</evidence>
<dbReference type="EMBL" id="JACJIP010000020">
    <property type="protein sequence ID" value="MBA9086646.1"/>
    <property type="molecule type" value="Genomic_DNA"/>
</dbReference>
<feature type="coiled-coil region" evidence="1">
    <location>
        <begin position="172"/>
        <end position="199"/>
    </location>
</feature>
<evidence type="ECO:0000259" key="2">
    <source>
        <dbReference type="Pfam" id="PF09989"/>
    </source>
</evidence>
<dbReference type="PANTHER" id="PTHR32329">
    <property type="entry name" value="BIFUNCTIONAL PROTEIN [INCLUDES 2-HYDROXYACYL-COA DEHYDRATASE (N-TER) AND ITS ACTIVATOR DOMAIN (C_TERM)-RELATED"/>
    <property type="match status" value="1"/>
</dbReference>
<gene>
    <name evidence="3" type="ORF">FHR92_003126</name>
</gene>
<keyword evidence="4" id="KW-1185">Reference proteome</keyword>
<sequence>MELFDAEMQEKGRSILESLEEDNRIGILLLGRPYHSDPGLNHSVLEEFQVLGYPVLSMRSIPKDEAWLQRFFQEDLRSGRVEYALEVTDVWPENFSSNSVQKVWAAKFAARHPNIAVLDLSSFKCGHDAPTYGLIDSIISTAGTPYSALHDIDANKPGGSIKIRVKTYAHSLSLHEERLQDLAAKKAELQYLLDQKRTELLKKTI</sequence>
<dbReference type="GO" id="GO:0016301">
    <property type="term" value="F:kinase activity"/>
    <property type="evidence" value="ECO:0007669"/>
    <property type="project" value="UniProtKB-KW"/>
</dbReference>
<keyword evidence="3" id="KW-0808">Transferase</keyword>
<comment type="caution">
    <text evidence="3">The sequence shown here is derived from an EMBL/GenBank/DDBJ whole genome shotgun (WGS) entry which is preliminary data.</text>
</comment>
<organism evidence="3 4">
    <name type="scientific">Fontibacillus solani</name>
    <dbReference type="NCBI Taxonomy" id="1572857"/>
    <lineage>
        <taxon>Bacteria</taxon>
        <taxon>Bacillati</taxon>
        <taxon>Bacillota</taxon>
        <taxon>Bacilli</taxon>
        <taxon>Bacillales</taxon>
        <taxon>Paenibacillaceae</taxon>
        <taxon>Fontibacillus</taxon>
    </lineage>
</organism>
<keyword evidence="1" id="KW-0175">Coiled coil</keyword>
<evidence type="ECO:0000313" key="4">
    <source>
        <dbReference type="Proteomes" id="UP000567067"/>
    </source>
</evidence>
<keyword evidence="3" id="KW-0418">Kinase</keyword>
<name>A0A7W3XSK4_9BACL</name>
<dbReference type="InterPro" id="IPR051805">
    <property type="entry name" value="Dehydratase_Activator_Redct"/>
</dbReference>
<reference evidence="3 4" key="1">
    <citation type="submission" date="2020-08" db="EMBL/GenBank/DDBJ databases">
        <title>Genomic Encyclopedia of Type Strains, Phase III (KMG-III): the genomes of soil and plant-associated and newly described type strains.</title>
        <authorList>
            <person name="Whitman W."/>
        </authorList>
    </citation>
    <scope>NUCLEOTIDE SEQUENCE [LARGE SCALE GENOMIC DNA]</scope>
    <source>
        <strain evidence="3 4">CECT 8693</strain>
    </source>
</reference>